<accession>A0A2U5R6Z0</accession>
<dbReference type="GO" id="GO:0042693">
    <property type="term" value="P:muscle cell fate commitment"/>
    <property type="evidence" value="ECO:0007669"/>
    <property type="project" value="UniProtKB-ARBA"/>
</dbReference>
<dbReference type="OrthoDB" id="5399138at2759"/>
<organism evidence="10">
    <name type="scientific">Nilaparvata lugens</name>
    <name type="common">Brown planthopper</name>
    <dbReference type="NCBI Taxonomy" id="108931"/>
    <lineage>
        <taxon>Eukaryota</taxon>
        <taxon>Metazoa</taxon>
        <taxon>Ecdysozoa</taxon>
        <taxon>Arthropoda</taxon>
        <taxon>Hexapoda</taxon>
        <taxon>Insecta</taxon>
        <taxon>Pterygota</taxon>
        <taxon>Neoptera</taxon>
        <taxon>Paraneoptera</taxon>
        <taxon>Hemiptera</taxon>
        <taxon>Auchenorrhyncha</taxon>
        <taxon>Fulgoroidea</taxon>
        <taxon>Delphacidae</taxon>
        <taxon>Delphacinae</taxon>
        <taxon>Nilaparvata</taxon>
    </lineage>
</organism>
<dbReference type="GO" id="GO:0030182">
    <property type="term" value="P:neuron differentiation"/>
    <property type="evidence" value="ECO:0007669"/>
    <property type="project" value="TreeGrafter"/>
</dbReference>
<feature type="compositionally biased region" description="Gly residues" evidence="8">
    <location>
        <begin position="36"/>
        <end position="47"/>
    </location>
</feature>
<dbReference type="GO" id="GO:0048468">
    <property type="term" value="P:cell development"/>
    <property type="evidence" value="ECO:0007669"/>
    <property type="project" value="TreeGrafter"/>
</dbReference>
<feature type="region of interest" description="Disordered" evidence="8">
    <location>
        <begin position="440"/>
        <end position="475"/>
    </location>
</feature>
<dbReference type="InterPro" id="IPR008422">
    <property type="entry name" value="KN_HD"/>
</dbReference>
<feature type="region of interest" description="Disordered" evidence="8">
    <location>
        <begin position="495"/>
        <end position="555"/>
    </location>
</feature>
<dbReference type="GO" id="GO:0005634">
    <property type="term" value="C:nucleus"/>
    <property type="evidence" value="ECO:0007669"/>
    <property type="project" value="UniProtKB-SubCell"/>
</dbReference>
<feature type="compositionally biased region" description="Low complexity" evidence="8">
    <location>
        <begin position="527"/>
        <end position="541"/>
    </location>
</feature>
<dbReference type="Gene3D" id="1.10.10.60">
    <property type="entry name" value="Homeodomain-like"/>
    <property type="match status" value="1"/>
</dbReference>
<feature type="DNA-binding region" description="Homeobox" evidence="7">
    <location>
        <begin position="192"/>
        <end position="254"/>
    </location>
</feature>
<feature type="compositionally biased region" description="Gly residues" evidence="8">
    <location>
        <begin position="444"/>
        <end position="454"/>
    </location>
</feature>
<evidence type="ECO:0000256" key="2">
    <source>
        <dbReference type="ARBA" id="ARBA00008446"/>
    </source>
</evidence>
<dbReference type="PANTHER" id="PTHR11211:SF46">
    <property type="entry name" value="HOMEOBOX PROTEIN ARAUCAN-RELATED"/>
    <property type="match status" value="1"/>
</dbReference>
<evidence type="ECO:0000256" key="7">
    <source>
        <dbReference type="PROSITE-ProRule" id="PRU00108"/>
    </source>
</evidence>
<feature type="region of interest" description="Disordered" evidence="8">
    <location>
        <begin position="15"/>
        <end position="68"/>
    </location>
</feature>
<dbReference type="Pfam" id="PF05920">
    <property type="entry name" value="Homeobox_KN"/>
    <property type="match status" value="1"/>
</dbReference>
<reference evidence="10" key="1">
    <citation type="submission" date="2015-06" db="EMBL/GenBank/DDBJ databases">
        <authorList>
            <person name="Hoefler B.C."/>
            <person name="Straight P.D."/>
        </authorList>
    </citation>
    <scope>NUCLEOTIDE SEQUENCE</scope>
</reference>
<dbReference type="PROSITE" id="PS00027">
    <property type="entry name" value="HOMEOBOX_1"/>
    <property type="match status" value="1"/>
</dbReference>
<sequence length="569" mass="59572">MSAYTQFGYSYPPPGAQLLASGPQSAPTQPVSPVAPGGGTTTGGGGSTASSVVSTGAVSPSGSVTGSLPPSCCENGRPIMTDPVSGQTVCSCQYDSAARLALSAASGYPAARLAASSYAATAPHYPSTDQNPYPSIDSSAFYSPLSNPYGLKDGGTGPEMTAWTSAGLQPSSGYYPYDPTLAAYGYGAGYDLAARRKNATRESTATLKAWLNEHKKNPYPTKGEKIMLAIITKMTLTQVSTWFANARRRLKKENKMTWEPKNKTDDDDDAIVSDCDDKDKDDMMMDDEKIKEHRIGKDSSLMHHHVKSEEELDDEDDRKGGGGPGGGVPPYHHYPSHLHHHHGMMMKDEMGDKRGDDCGIPIPATKPKIWSLADTAACKTPPPSQLQPPWGCGAPQQGGPGGSGGPFAPLGPPGSAVSPSNGAPPYSRYGGFWGSMGPHSTCQGGSGIPPGGAASGFPDVQTDTPPQTPPNMKLPSVIAAPASCFGGAQVPQGGHYNNYFPSRGAPQGASQGGLPPQQSPHKDYLTAPQQPSQGAQVPQQGTAPPQNPADETAFKPFYKRSIECWETFS</sequence>
<dbReference type="GO" id="GO:0000981">
    <property type="term" value="F:DNA-binding transcription factor activity, RNA polymerase II-specific"/>
    <property type="evidence" value="ECO:0007669"/>
    <property type="project" value="InterPro"/>
</dbReference>
<dbReference type="FunFam" id="1.10.10.60:FF:000003">
    <property type="entry name" value="Iroquois-class homeobox protein IRX"/>
    <property type="match status" value="1"/>
</dbReference>
<evidence type="ECO:0000256" key="3">
    <source>
        <dbReference type="ARBA" id="ARBA00023125"/>
    </source>
</evidence>
<evidence type="ECO:0000313" key="10">
    <source>
        <dbReference type="EMBL" id="ALD49740.1"/>
    </source>
</evidence>
<keyword evidence="4 7" id="KW-0371">Homeobox</keyword>
<dbReference type="InterPro" id="IPR003893">
    <property type="entry name" value="Iroquois_homeo"/>
</dbReference>
<evidence type="ECO:0000256" key="8">
    <source>
        <dbReference type="SAM" id="MobiDB-lite"/>
    </source>
</evidence>
<dbReference type="InterPro" id="IPR017970">
    <property type="entry name" value="Homeobox_CS"/>
</dbReference>
<evidence type="ECO:0000256" key="6">
    <source>
        <dbReference type="ARBA" id="ARBA00023242"/>
    </source>
</evidence>
<dbReference type="AlphaFoldDB" id="A0A2U5R6Z0"/>
<comment type="similarity">
    <text evidence="2">Belongs to the TALE/IRO homeobox family.</text>
</comment>
<evidence type="ECO:0000256" key="4">
    <source>
        <dbReference type="ARBA" id="ARBA00023155"/>
    </source>
</evidence>
<dbReference type="SMART" id="SM00389">
    <property type="entry name" value="HOX"/>
    <property type="match status" value="1"/>
</dbReference>
<feature type="region of interest" description="Disordered" evidence="8">
    <location>
        <begin position="254"/>
        <end position="339"/>
    </location>
</feature>
<evidence type="ECO:0000256" key="5">
    <source>
        <dbReference type="ARBA" id="ARBA00023159"/>
    </source>
</evidence>
<comment type="subcellular location">
    <subcellularLocation>
        <location evidence="1 7">Nucleus</location>
    </subcellularLocation>
</comment>
<proteinExistence type="evidence at transcript level"/>
<dbReference type="CDD" id="cd00086">
    <property type="entry name" value="homeodomain"/>
    <property type="match status" value="1"/>
</dbReference>
<dbReference type="PROSITE" id="PS50071">
    <property type="entry name" value="HOMEOBOX_2"/>
    <property type="match status" value="1"/>
</dbReference>
<evidence type="ECO:0000259" key="9">
    <source>
        <dbReference type="PROSITE" id="PS50071"/>
    </source>
</evidence>
<feature type="compositionally biased region" description="Basic and acidic residues" evidence="8">
    <location>
        <begin position="254"/>
        <end position="264"/>
    </location>
</feature>
<feature type="region of interest" description="Disordered" evidence="8">
    <location>
        <begin position="376"/>
        <end position="422"/>
    </location>
</feature>
<keyword evidence="6 7" id="KW-0539">Nucleus</keyword>
<keyword evidence="3 7" id="KW-0238">DNA-binding</keyword>
<feature type="compositionally biased region" description="Acidic residues" evidence="8">
    <location>
        <begin position="265"/>
        <end position="274"/>
    </location>
</feature>
<feature type="compositionally biased region" description="Low complexity" evidence="8">
    <location>
        <begin position="455"/>
        <end position="465"/>
    </location>
</feature>
<dbReference type="GO" id="GO:0045926">
    <property type="term" value="P:negative regulation of growth"/>
    <property type="evidence" value="ECO:0007669"/>
    <property type="project" value="UniProtKB-ARBA"/>
</dbReference>
<dbReference type="InterPro" id="IPR009057">
    <property type="entry name" value="Homeodomain-like_sf"/>
</dbReference>
<dbReference type="EMBL" id="KT008648">
    <property type="protein sequence ID" value="ALD49740.1"/>
    <property type="molecule type" value="mRNA"/>
</dbReference>
<name>A0A2U5R6Z0_NILLU</name>
<dbReference type="GO" id="GO:0007474">
    <property type="term" value="P:imaginal disc-derived wing vein specification"/>
    <property type="evidence" value="ECO:0007669"/>
    <property type="project" value="UniProtKB-ARBA"/>
</dbReference>
<feature type="domain" description="Homeobox" evidence="9">
    <location>
        <begin position="190"/>
        <end position="253"/>
    </location>
</feature>
<dbReference type="GO" id="GO:0045317">
    <property type="term" value="P:equator specification"/>
    <property type="evidence" value="ECO:0007669"/>
    <property type="project" value="UniProtKB-ARBA"/>
</dbReference>
<feature type="compositionally biased region" description="Gly residues" evidence="8">
    <location>
        <begin position="396"/>
        <end position="405"/>
    </location>
</feature>
<dbReference type="SUPFAM" id="SSF46689">
    <property type="entry name" value="Homeodomain-like"/>
    <property type="match status" value="1"/>
</dbReference>
<feature type="compositionally biased region" description="Basic and acidic residues" evidence="8">
    <location>
        <begin position="275"/>
        <end position="301"/>
    </location>
</feature>
<dbReference type="SMART" id="SM00548">
    <property type="entry name" value="IRO"/>
    <property type="match status" value="1"/>
</dbReference>
<dbReference type="InterPro" id="IPR001356">
    <property type="entry name" value="HD"/>
</dbReference>
<protein>
    <submittedName>
        <fullName evidence="10">Iroquois protein</fullName>
    </submittedName>
</protein>
<feature type="compositionally biased region" description="Low complexity" evidence="8">
    <location>
        <begin position="48"/>
        <end position="67"/>
    </location>
</feature>
<dbReference type="PANTHER" id="PTHR11211">
    <property type="entry name" value="IROQUOIS-CLASS HOMEODOMAIN PROTEIN IRX"/>
    <property type="match status" value="1"/>
</dbReference>
<keyword evidence="5" id="KW-0010">Activator</keyword>
<evidence type="ECO:0000256" key="1">
    <source>
        <dbReference type="ARBA" id="ARBA00004123"/>
    </source>
</evidence>
<dbReference type="GO" id="GO:0000978">
    <property type="term" value="F:RNA polymerase II cis-regulatory region sequence-specific DNA binding"/>
    <property type="evidence" value="ECO:0007669"/>
    <property type="project" value="TreeGrafter"/>
</dbReference>